<dbReference type="EMBL" id="CAJPEX010002307">
    <property type="protein sequence ID" value="CAG0920821.1"/>
    <property type="molecule type" value="Genomic_DNA"/>
</dbReference>
<evidence type="ECO:0000256" key="2">
    <source>
        <dbReference type="PROSITE-ProRule" id="PRU00497"/>
    </source>
</evidence>
<dbReference type="GO" id="GO:0031012">
    <property type="term" value="C:extracellular matrix"/>
    <property type="evidence" value="ECO:0007669"/>
    <property type="project" value="TreeGrafter"/>
</dbReference>
<dbReference type="GO" id="GO:0005615">
    <property type="term" value="C:extracellular space"/>
    <property type="evidence" value="ECO:0007669"/>
    <property type="project" value="TreeGrafter"/>
</dbReference>
<dbReference type="GO" id="GO:0042302">
    <property type="term" value="F:structural constituent of cuticle"/>
    <property type="evidence" value="ECO:0007669"/>
    <property type="project" value="UniProtKB-UniRule"/>
</dbReference>
<protein>
    <submittedName>
        <fullName evidence="4">Uncharacterized protein</fullName>
    </submittedName>
</protein>
<sequence>MSPRVVMRAYDFGYQHADAYTGNKQGRKETRDGYGNVRGSYNLVEPDGSYRVVEYSADHHNGFIAHVKDKHGVRTFGKPGYGPGHGHGPVGPHHHHPGGPVY</sequence>
<dbReference type="InterPro" id="IPR051217">
    <property type="entry name" value="Insect_Cuticle_Struc_Prot"/>
</dbReference>
<feature type="compositionally biased region" description="Gly residues" evidence="3">
    <location>
        <begin position="79"/>
        <end position="89"/>
    </location>
</feature>
<gene>
    <name evidence="4" type="ORF">NMOB1V02_LOCUS8327</name>
</gene>
<evidence type="ECO:0000256" key="3">
    <source>
        <dbReference type="SAM" id="MobiDB-lite"/>
    </source>
</evidence>
<evidence type="ECO:0000313" key="5">
    <source>
        <dbReference type="Proteomes" id="UP000678499"/>
    </source>
</evidence>
<dbReference type="InterPro" id="IPR000618">
    <property type="entry name" value="Insect_cuticle"/>
</dbReference>
<dbReference type="AlphaFoldDB" id="A0A7R9GFM1"/>
<organism evidence="4">
    <name type="scientific">Notodromas monacha</name>
    <dbReference type="NCBI Taxonomy" id="399045"/>
    <lineage>
        <taxon>Eukaryota</taxon>
        <taxon>Metazoa</taxon>
        <taxon>Ecdysozoa</taxon>
        <taxon>Arthropoda</taxon>
        <taxon>Crustacea</taxon>
        <taxon>Oligostraca</taxon>
        <taxon>Ostracoda</taxon>
        <taxon>Podocopa</taxon>
        <taxon>Podocopida</taxon>
        <taxon>Cypridocopina</taxon>
        <taxon>Cypridoidea</taxon>
        <taxon>Cyprididae</taxon>
        <taxon>Notodromas</taxon>
    </lineage>
</organism>
<name>A0A7R9GFM1_9CRUS</name>
<keyword evidence="1 2" id="KW-0193">Cuticle</keyword>
<dbReference type="PRINTS" id="PR00947">
    <property type="entry name" value="CUTICLE"/>
</dbReference>
<dbReference type="PROSITE" id="PS00233">
    <property type="entry name" value="CHIT_BIND_RR_1"/>
    <property type="match status" value="1"/>
</dbReference>
<dbReference type="Proteomes" id="UP000678499">
    <property type="component" value="Unassembled WGS sequence"/>
</dbReference>
<dbReference type="PANTHER" id="PTHR12236">
    <property type="entry name" value="STRUCTURAL CONTITUENT OF CUTICLE"/>
    <property type="match status" value="1"/>
</dbReference>
<proteinExistence type="predicted"/>
<dbReference type="PANTHER" id="PTHR12236:SF75">
    <property type="entry name" value="CUTICULAR PROTEIN 62BB, ISOFORM A"/>
    <property type="match status" value="1"/>
</dbReference>
<evidence type="ECO:0000256" key="1">
    <source>
        <dbReference type="ARBA" id="ARBA00022460"/>
    </source>
</evidence>
<keyword evidence="5" id="KW-1185">Reference proteome</keyword>
<reference evidence="4" key="1">
    <citation type="submission" date="2020-11" db="EMBL/GenBank/DDBJ databases">
        <authorList>
            <person name="Tran Van P."/>
        </authorList>
    </citation>
    <scope>NUCLEOTIDE SEQUENCE</scope>
</reference>
<accession>A0A7R9GFM1</accession>
<dbReference type="PROSITE" id="PS51155">
    <property type="entry name" value="CHIT_BIND_RR_2"/>
    <property type="match status" value="1"/>
</dbReference>
<feature type="region of interest" description="Disordered" evidence="3">
    <location>
        <begin position="74"/>
        <end position="102"/>
    </location>
</feature>
<feature type="compositionally biased region" description="Basic residues" evidence="3">
    <location>
        <begin position="92"/>
        <end position="102"/>
    </location>
</feature>
<dbReference type="Pfam" id="PF00379">
    <property type="entry name" value="Chitin_bind_4"/>
    <property type="match status" value="1"/>
</dbReference>
<evidence type="ECO:0000313" key="4">
    <source>
        <dbReference type="EMBL" id="CAD7280669.1"/>
    </source>
</evidence>
<dbReference type="OrthoDB" id="6382329at2759"/>
<dbReference type="EMBL" id="OA884344">
    <property type="protein sequence ID" value="CAD7280669.1"/>
    <property type="molecule type" value="Genomic_DNA"/>
</dbReference>
<dbReference type="InterPro" id="IPR031311">
    <property type="entry name" value="CHIT_BIND_RR_consensus"/>
</dbReference>